<dbReference type="GO" id="GO:0005634">
    <property type="term" value="C:nucleus"/>
    <property type="evidence" value="ECO:0007669"/>
    <property type="project" value="TreeGrafter"/>
</dbReference>
<dbReference type="AlphaFoldDB" id="A0A4S4LDD9"/>
<feature type="compositionally biased region" description="Low complexity" evidence="2">
    <location>
        <begin position="323"/>
        <end position="346"/>
    </location>
</feature>
<evidence type="ECO:0000256" key="1">
    <source>
        <dbReference type="ARBA" id="ARBA00023054"/>
    </source>
</evidence>
<evidence type="ECO:0000313" key="3">
    <source>
        <dbReference type="EMBL" id="THH09647.1"/>
    </source>
</evidence>
<dbReference type="InterPro" id="IPR025066">
    <property type="entry name" value="CCDC174-like"/>
</dbReference>
<keyword evidence="1" id="KW-0175">Coiled coil</keyword>
<accession>A0A4S4LDD9</accession>
<feature type="region of interest" description="Disordered" evidence="2">
    <location>
        <begin position="158"/>
        <end position="187"/>
    </location>
</feature>
<dbReference type="Proteomes" id="UP000310158">
    <property type="component" value="Unassembled WGS sequence"/>
</dbReference>
<name>A0A4S4LDD9_9AGAM</name>
<gene>
    <name evidence="3" type="ORF">EW146_g8630</name>
</gene>
<sequence length="392" mass="42732">MASSKKSKAASTFLDLKAQIAKQEEEFAIRKAAGQAAAIVGGVKRSDTGKKVSKWARQNKGVDKRSARDVELEAISKPTLESARAALERKAKIYDKLTKGKSGGLTEKQYDALLVDFDSKVLAPSFESDSDDVDESLTVPAPLDYNDPIVEYEDEFGRARTAPRSEVPRHLLPSHMKDDATEDDDTGYVLENPVNFFPVYEPSADRIAAIEKAQAEETNPLSAHYDAAREVRAKAAGFYQFSGDEEAREKQMRELNAMREETEKTRQEMGAVDAKPGEVEGMRDGGSGTGSRASEKRKRELEERRKLLDAKRRKKMGKEEAVGSDVPAASPSSAVDDKSAAVSAPSDPFAALESKVVEEKGKGKAKPHNVGASEVDALLADIEQDLVKGRGR</sequence>
<protein>
    <submittedName>
        <fullName evidence="3">Uncharacterized protein</fullName>
    </submittedName>
</protein>
<dbReference type="Pfam" id="PF13300">
    <property type="entry name" value="DUF4078"/>
    <property type="match status" value="1"/>
</dbReference>
<keyword evidence="4" id="KW-1185">Reference proteome</keyword>
<proteinExistence type="predicted"/>
<feature type="region of interest" description="Disordered" evidence="2">
    <location>
        <begin position="243"/>
        <end position="346"/>
    </location>
</feature>
<dbReference type="OrthoDB" id="333551at2759"/>
<organism evidence="3 4">
    <name type="scientific">Bondarzewia mesenterica</name>
    <dbReference type="NCBI Taxonomy" id="1095465"/>
    <lineage>
        <taxon>Eukaryota</taxon>
        <taxon>Fungi</taxon>
        <taxon>Dikarya</taxon>
        <taxon>Basidiomycota</taxon>
        <taxon>Agaricomycotina</taxon>
        <taxon>Agaricomycetes</taxon>
        <taxon>Russulales</taxon>
        <taxon>Bondarzewiaceae</taxon>
        <taxon>Bondarzewia</taxon>
    </lineage>
</organism>
<dbReference type="PANTHER" id="PTHR15885:SF1">
    <property type="entry name" value="COILED-COIL DOMAIN-CONTAINING PROTEIN 174"/>
    <property type="match status" value="1"/>
</dbReference>
<evidence type="ECO:0000256" key="2">
    <source>
        <dbReference type="SAM" id="MobiDB-lite"/>
    </source>
</evidence>
<feature type="compositionally biased region" description="Basic and acidic residues" evidence="2">
    <location>
        <begin position="245"/>
        <end position="267"/>
    </location>
</feature>
<evidence type="ECO:0000313" key="4">
    <source>
        <dbReference type="Proteomes" id="UP000310158"/>
    </source>
</evidence>
<feature type="compositionally biased region" description="Basic and acidic residues" evidence="2">
    <location>
        <begin position="293"/>
        <end position="310"/>
    </location>
</feature>
<comment type="caution">
    <text evidence="3">The sequence shown here is derived from an EMBL/GenBank/DDBJ whole genome shotgun (WGS) entry which is preliminary data.</text>
</comment>
<dbReference type="PANTHER" id="PTHR15885">
    <property type="entry name" value="COILED-COIL DOMAIN-CONTAINING PROTEIN 174"/>
    <property type="match status" value="1"/>
</dbReference>
<reference evidence="3 4" key="1">
    <citation type="submission" date="2019-02" db="EMBL/GenBank/DDBJ databases">
        <title>Genome sequencing of the rare red list fungi Bondarzewia mesenterica.</title>
        <authorList>
            <person name="Buettner E."/>
            <person name="Kellner H."/>
        </authorList>
    </citation>
    <scope>NUCLEOTIDE SEQUENCE [LARGE SCALE GENOMIC DNA]</scope>
    <source>
        <strain evidence="3 4">DSM 108281</strain>
    </source>
</reference>
<dbReference type="EMBL" id="SGPL01000617">
    <property type="protein sequence ID" value="THH09647.1"/>
    <property type="molecule type" value="Genomic_DNA"/>
</dbReference>